<proteinExistence type="predicted"/>
<dbReference type="InterPro" id="IPR008042">
    <property type="entry name" value="Retrotrans_Pao"/>
</dbReference>
<dbReference type="STRING" id="151549.A0A4C2AA78"/>
<accession>A0A4C2AA78</accession>
<sequence>MTSVVFGVASSPCTAIYIKNKNAEEHRKEHARAADAIVYNHYMDDYLQSFPTVEEATRAKEVALVHNKAKFELGKWASNEPAVLEAVSSTSSQDAEIKLDPEKILGLIWRPARDVLSYNLDMKRVSRDIADGERRPTKREALGPSCPFMILGLITPITVGAKRILQATWKTGWVGTKSSRTSCTSNGRTGWLHTFVDASETAYAAAVYWRMRTDDGKVHVSRCSQRKSGAAKGDVDTAAGAQAAVLGSRLAKP</sequence>
<keyword evidence="2" id="KW-1185">Reference proteome</keyword>
<dbReference type="AlphaFoldDB" id="A0A4C2AA78"/>
<dbReference type="Proteomes" id="UP000299102">
    <property type="component" value="Unassembled WGS sequence"/>
</dbReference>
<gene>
    <name evidence="1" type="ORF">EVAR_91986_1</name>
</gene>
<evidence type="ECO:0000313" key="1">
    <source>
        <dbReference type="EMBL" id="GBP97761.1"/>
    </source>
</evidence>
<comment type="caution">
    <text evidence="1">The sequence shown here is derived from an EMBL/GenBank/DDBJ whole genome shotgun (WGS) entry which is preliminary data.</text>
</comment>
<dbReference type="Pfam" id="PF05380">
    <property type="entry name" value="Peptidase_A17"/>
    <property type="match status" value="1"/>
</dbReference>
<protein>
    <submittedName>
        <fullName evidence="1">Uncharacterized protein</fullName>
    </submittedName>
</protein>
<dbReference type="PANTHER" id="PTHR47331">
    <property type="entry name" value="PHD-TYPE DOMAIN-CONTAINING PROTEIN"/>
    <property type="match status" value="1"/>
</dbReference>
<name>A0A4C2AA78_EUMVA</name>
<evidence type="ECO:0000313" key="2">
    <source>
        <dbReference type="Proteomes" id="UP000299102"/>
    </source>
</evidence>
<dbReference type="EMBL" id="BGZK01003000">
    <property type="protein sequence ID" value="GBP97761.1"/>
    <property type="molecule type" value="Genomic_DNA"/>
</dbReference>
<reference evidence="1 2" key="1">
    <citation type="journal article" date="2019" name="Commun. Biol.">
        <title>The bagworm genome reveals a unique fibroin gene that provides high tensile strength.</title>
        <authorList>
            <person name="Kono N."/>
            <person name="Nakamura H."/>
            <person name="Ohtoshi R."/>
            <person name="Tomita M."/>
            <person name="Numata K."/>
            <person name="Arakawa K."/>
        </authorList>
    </citation>
    <scope>NUCLEOTIDE SEQUENCE [LARGE SCALE GENOMIC DNA]</scope>
</reference>
<dbReference type="OrthoDB" id="6515424at2759"/>
<organism evidence="1 2">
    <name type="scientific">Eumeta variegata</name>
    <name type="common">Bagworm moth</name>
    <name type="synonym">Eumeta japonica</name>
    <dbReference type="NCBI Taxonomy" id="151549"/>
    <lineage>
        <taxon>Eukaryota</taxon>
        <taxon>Metazoa</taxon>
        <taxon>Ecdysozoa</taxon>
        <taxon>Arthropoda</taxon>
        <taxon>Hexapoda</taxon>
        <taxon>Insecta</taxon>
        <taxon>Pterygota</taxon>
        <taxon>Neoptera</taxon>
        <taxon>Endopterygota</taxon>
        <taxon>Lepidoptera</taxon>
        <taxon>Glossata</taxon>
        <taxon>Ditrysia</taxon>
        <taxon>Tineoidea</taxon>
        <taxon>Psychidae</taxon>
        <taxon>Oiketicinae</taxon>
        <taxon>Eumeta</taxon>
    </lineage>
</organism>